<dbReference type="RefSeq" id="WP_007327358.1">
    <property type="nucleotide sequence ID" value="NZ_AFAR01000178.1"/>
</dbReference>
<feature type="compositionally biased region" description="Acidic residues" evidence="1">
    <location>
        <begin position="36"/>
        <end position="52"/>
    </location>
</feature>
<reference evidence="3 4" key="1">
    <citation type="journal article" date="2013" name="Mar. Genomics">
        <title>Expression of sulfatases in Rhodopirellula baltica and the diversity of sulfatases in the genus Rhodopirellula.</title>
        <authorList>
            <person name="Wegner C.E."/>
            <person name="Richter-Heitmann T."/>
            <person name="Klindworth A."/>
            <person name="Klockow C."/>
            <person name="Richter M."/>
            <person name="Achstetter T."/>
            <person name="Glockner F.O."/>
            <person name="Harder J."/>
        </authorList>
    </citation>
    <scope>NUCLEOTIDE SEQUENCE [LARGE SCALE GENOMIC DNA]</scope>
    <source>
        <strain evidence="3 4">WH47</strain>
    </source>
</reference>
<name>F2AUP7_RHOBT</name>
<evidence type="ECO:0000256" key="1">
    <source>
        <dbReference type="SAM" id="MobiDB-lite"/>
    </source>
</evidence>
<proteinExistence type="predicted"/>
<evidence type="ECO:0000313" key="4">
    <source>
        <dbReference type="Proteomes" id="UP000006222"/>
    </source>
</evidence>
<dbReference type="EMBL" id="AFAR01000178">
    <property type="protein sequence ID" value="EGF26613.1"/>
    <property type="molecule type" value="Genomic_DNA"/>
</dbReference>
<accession>F2AUP7</accession>
<evidence type="ECO:0008006" key="5">
    <source>
        <dbReference type="Google" id="ProtNLM"/>
    </source>
</evidence>
<organism evidence="3 4">
    <name type="scientific">Rhodopirellula baltica WH47</name>
    <dbReference type="NCBI Taxonomy" id="991778"/>
    <lineage>
        <taxon>Bacteria</taxon>
        <taxon>Pseudomonadati</taxon>
        <taxon>Planctomycetota</taxon>
        <taxon>Planctomycetia</taxon>
        <taxon>Pirellulales</taxon>
        <taxon>Pirellulaceae</taxon>
        <taxon>Rhodopirellula</taxon>
    </lineage>
</organism>
<dbReference type="AlphaFoldDB" id="F2AUP7"/>
<keyword evidence="2" id="KW-0732">Signal</keyword>
<comment type="caution">
    <text evidence="3">The sequence shown here is derived from an EMBL/GenBank/DDBJ whole genome shotgun (WGS) entry which is preliminary data.</text>
</comment>
<feature type="chain" id="PRO_5003279171" description="Secreted protein" evidence="2">
    <location>
        <begin position="26"/>
        <end position="66"/>
    </location>
</feature>
<evidence type="ECO:0000256" key="2">
    <source>
        <dbReference type="SAM" id="SignalP"/>
    </source>
</evidence>
<feature type="signal peptide" evidence="2">
    <location>
        <begin position="1"/>
        <end position="25"/>
    </location>
</feature>
<protein>
    <recommendedName>
        <fullName evidence="5">Secreted protein</fullName>
    </recommendedName>
</protein>
<evidence type="ECO:0000313" key="3">
    <source>
        <dbReference type="EMBL" id="EGF26613.1"/>
    </source>
</evidence>
<gene>
    <name evidence="3" type="ORF">RBWH47_02985</name>
</gene>
<dbReference type="PATRIC" id="fig|991778.3.peg.3664"/>
<feature type="region of interest" description="Disordered" evidence="1">
    <location>
        <begin position="33"/>
        <end position="66"/>
    </location>
</feature>
<sequence>MTQTFSWTNRFCLVALMALTPVVFTGCGPGGNTVIESEDGPMTEQELQDYEEQAQQQTENYEDNYR</sequence>
<dbReference type="Proteomes" id="UP000006222">
    <property type="component" value="Unassembled WGS sequence"/>
</dbReference>